<reference evidence="2" key="1">
    <citation type="submission" date="2018-02" db="EMBL/GenBank/DDBJ databases">
        <title>Rhizophora mucronata_Transcriptome.</title>
        <authorList>
            <person name="Meera S.P."/>
            <person name="Sreeshan A."/>
            <person name="Augustine A."/>
        </authorList>
    </citation>
    <scope>NUCLEOTIDE SEQUENCE</scope>
    <source>
        <tissue evidence="2">Leaf</tissue>
    </source>
</reference>
<protein>
    <submittedName>
        <fullName evidence="2">Uncharacterized protein</fullName>
    </submittedName>
</protein>
<feature type="transmembrane region" description="Helical" evidence="1">
    <location>
        <begin position="6"/>
        <end position="26"/>
    </location>
</feature>
<keyword evidence="1" id="KW-0812">Transmembrane</keyword>
<name>A0A2P2QFR5_RHIMU</name>
<evidence type="ECO:0000313" key="2">
    <source>
        <dbReference type="EMBL" id="MBX65838.1"/>
    </source>
</evidence>
<sequence length="43" mass="5126">MPLAFGLRYYIYVLLFTLIIFNIKCLRLELVATFLKDCDKKLL</sequence>
<evidence type="ECO:0000256" key="1">
    <source>
        <dbReference type="SAM" id="Phobius"/>
    </source>
</evidence>
<dbReference type="EMBL" id="GGEC01085354">
    <property type="protein sequence ID" value="MBX65838.1"/>
    <property type="molecule type" value="Transcribed_RNA"/>
</dbReference>
<dbReference type="AlphaFoldDB" id="A0A2P2QFR5"/>
<proteinExistence type="predicted"/>
<keyword evidence="1" id="KW-1133">Transmembrane helix</keyword>
<accession>A0A2P2QFR5</accession>
<organism evidence="2">
    <name type="scientific">Rhizophora mucronata</name>
    <name type="common">Asiatic mangrove</name>
    <dbReference type="NCBI Taxonomy" id="61149"/>
    <lineage>
        <taxon>Eukaryota</taxon>
        <taxon>Viridiplantae</taxon>
        <taxon>Streptophyta</taxon>
        <taxon>Embryophyta</taxon>
        <taxon>Tracheophyta</taxon>
        <taxon>Spermatophyta</taxon>
        <taxon>Magnoliopsida</taxon>
        <taxon>eudicotyledons</taxon>
        <taxon>Gunneridae</taxon>
        <taxon>Pentapetalae</taxon>
        <taxon>rosids</taxon>
        <taxon>fabids</taxon>
        <taxon>Malpighiales</taxon>
        <taxon>Rhizophoraceae</taxon>
        <taxon>Rhizophora</taxon>
    </lineage>
</organism>
<keyword evidence="1" id="KW-0472">Membrane</keyword>